<dbReference type="InterPro" id="IPR001734">
    <property type="entry name" value="Na/solute_symporter"/>
</dbReference>
<name>A0A1R1QZI3_9BACI</name>
<evidence type="ECO:0000256" key="5">
    <source>
        <dbReference type="ARBA" id="ARBA00022989"/>
    </source>
</evidence>
<dbReference type="OrthoDB" id="9810181at2"/>
<feature type="transmembrane region" description="Helical" evidence="8">
    <location>
        <begin position="386"/>
        <end position="403"/>
    </location>
</feature>
<evidence type="ECO:0000313" key="9">
    <source>
        <dbReference type="EMBL" id="OMI10072.1"/>
    </source>
</evidence>
<comment type="caution">
    <text evidence="9">The sequence shown here is derived from an EMBL/GenBank/DDBJ whole genome shotgun (WGS) entry which is preliminary data.</text>
</comment>
<dbReference type="CDD" id="cd10322">
    <property type="entry name" value="SLC5sbd"/>
    <property type="match status" value="1"/>
</dbReference>
<dbReference type="GO" id="GO:0005886">
    <property type="term" value="C:plasma membrane"/>
    <property type="evidence" value="ECO:0007669"/>
    <property type="project" value="TreeGrafter"/>
</dbReference>
<comment type="subcellular location">
    <subcellularLocation>
        <location evidence="1">Membrane</location>
        <topology evidence="1">Multi-pass membrane protein</topology>
    </subcellularLocation>
</comment>
<accession>A0A1R1RTK5</accession>
<evidence type="ECO:0000313" key="10">
    <source>
        <dbReference type="Proteomes" id="UP000187367"/>
    </source>
</evidence>
<feature type="transmembrane region" description="Helical" evidence="8">
    <location>
        <begin position="80"/>
        <end position="101"/>
    </location>
</feature>
<dbReference type="AlphaFoldDB" id="A0A1R1QZI3"/>
<evidence type="ECO:0000256" key="8">
    <source>
        <dbReference type="SAM" id="Phobius"/>
    </source>
</evidence>
<evidence type="ECO:0000256" key="7">
    <source>
        <dbReference type="RuleBase" id="RU362091"/>
    </source>
</evidence>
<feature type="transmembrane region" description="Helical" evidence="8">
    <location>
        <begin position="187"/>
        <end position="210"/>
    </location>
</feature>
<feature type="transmembrane region" description="Helical" evidence="8">
    <location>
        <begin position="40"/>
        <end position="60"/>
    </location>
</feature>
<feature type="transmembrane region" description="Helical" evidence="8">
    <location>
        <begin position="410"/>
        <end position="427"/>
    </location>
</feature>
<organism evidence="9 10">
    <name type="scientific">Bacillus swezeyi</name>
    <dbReference type="NCBI Taxonomy" id="1925020"/>
    <lineage>
        <taxon>Bacteria</taxon>
        <taxon>Bacillati</taxon>
        <taxon>Bacillota</taxon>
        <taxon>Bacilli</taxon>
        <taxon>Bacillales</taxon>
        <taxon>Bacillaceae</taxon>
        <taxon>Bacillus</taxon>
    </lineage>
</organism>
<evidence type="ECO:0000256" key="6">
    <source>
        <dbReference type="ARBA" id="ARBA00023136"/>
    </source>
</evidence>
<dbReference type="GO" id="GO:0022857">
    <property type="term" value="F:transmembrane transporter activity"/>
    <property type="evidence" value="ECO:0007669"/>
    <property type="project" value="InterPro"/>
</dbReference>
<feature type="transmembrane region" description="Helical" evidence="8">
    <location>
        <begin position="358"/>
        <end position="380"/>
    </location>
</feature>
<feature type="transmembrane region" description="Helical" evidence="8">
    <location>
        <begin position="153"/>
        <end position="175"/>
    </location>
</feature>
<feature type="transmembrane region" description="Helical" evidence="8">
    <location>
        <begin position="433"/>
        <end position="449"/>
    </location>
</feature>
<dbReference type="RefSeq" id="WP_076761973.1">
    <property type="nucleotide sequence ID" value="NZ_JARMMI010000011.1"/>
</dbReference>
<protein>
    <submittedName>
        <fullName evidence="9">Sodium:solute symporter</fullName>
    </submittedName>
</protein>
<feature type="transmembrane region" description="Helical" evidence="8">
    <location>
        <begin position="230"/>
        <end position="252"/>
    </location>
</feature>
<dbReference type="EMBL" id="MTJL01000001">
    <property type="protein sequence ID" value="OMI10072.1"/>
    <property type="molecule type" value="Genomic_DNA"/>
</dbReference>
<sequence length="473" mass="50765">MGGLSTSSITFILAVIVVYILFTTWLTFRLRSKSNAEFNNAAKSLPAIVVGILLMSEFIGTKSTVGTAESAFTEGIASSWSLVTVTIAFFLFSFFLVNKFYGTGKFTISSIIEQKFGKSTKVVVSVIMIGALLLVNLGNYLSGSAAISSLLGLPLMTCAIITAIVSTFYFAFGGMKGMAWVTILHSLVKYAGVMITVGIALYLCGGFNPVMENLPKHYFTWDGTIGAGTIFAWLIGNMGAIFSTQFIIQAITSSKSAKAAKKSSMYAALLCLPLALGIGVIGVCARYLYPDIDPIYAFPIFMQHMNPILSAIVATSLVASIFVGVSTVALATTTLIIEDFYVPKAKPTQEKQLRMTRIISVVVGIIPLVGVAFAPELLALSFFTRALRTSIAVVAAMGFYLPFFSSNRGATIGLAASGIGTTVWWLLDNPFGIDNMYIAVITPFIVMIIDRMIGGKKISQNDAIQNNESAERK</sequence>
<dbReference type="PANTHER" id="PTHR48086">
    <property type="entry name" value="SODIUM/PROLINE SYMPORTER-RELATED"/>
    <property type="match status" value="1"/>
</dbReference>
<dbReference type="Pfam" id="PF00474">
    <property type="entry name" value="SSF"/>
    <property type="match status" value="1"/>
</dbReference>
<evidence type="ECO:0000256" key="2">
    <source>
        <dbReference type="ARBA" id="ARBA00006434"/>
    </source>
</evidence>
<keyword evidence="6 8" id="KW-0472">Membrane</keyword>
<feature type="transmembrane region" description="Helical" evidence="8">
    <location>
        <begin position="6"/>
        <end position="28"/>
    </location>
</feature>
<dbReference type="Gene3D" id="1.20.1730.10">
    <property type="entry name" value="Sodium/glucose cotransporter"/>
    <property type="match status" value="1"/>
</dbReference>
<reference evidence="9 10" key="1">
    <citation type="submission" date="2017-01" db="EMBL/GenBank/DDBJ databases">
        <title>Bacillus phylogenomics.</title>
        <authorList>
            <person name="Dunlap C."/>
        </authorList>
    </citation>
    <scope>NUCLEOTIDE SEQUENCE [LARGE SCALE GENOMIC DNA]</scope>
    <source>
        <strain evidence="9 10">NRRL B-41282</strain>
    </source>
</reference>
<proteinExistence type="inferred from homology"/>
<comment type="similarity">
    <text evidence="2 7">Belongs to the sodium:solute symporter (SSF) (TC 2.A.21) family.</text>
</comment>
<accession>A0A1R1QZI3</accession>
<evidence type="ECO:0000256" key="3">
    <source>
        <dbReference type="ARBA" id="ARBA00022448"/>
    </source>
</evidence>
<evidence type="ECO:0000256" key="1">
    <source>
        <dbReference type="ARBA" id="ARBA00004141"/>
    </source>
</evidence>
<dbReference type="PANTHER" id="PTHR48086:SF7">
    <property type="entry name" value="SODIUM-SOLUTE SYMPORTER-RELATED"/>
    <property type="match status" value="1"/>
</dbReference>
<feature type="transmembrane region" description="Helical" evidence="8">
    <location>
        <begin position="308"/>
        <end position="337"/>
    </location>
</feature>
<keyword evidence="4 8" id="KW-0812">Transmembrane</keyword>
<keyword evidence="3" id="KW-0813">Transport</keyword>
<keyword evidence="5 8" id="KW-1133">Transmembrane helix</keyword>
<dbReference type="InterPro" id="IPR050277">
    <property type="entry name" value="Sodium:Solute_Symporter"/>
</dbReference>
<dbReference type="PROSITE" id="PS50283">
    <property type="entry name" value="NA_SOLUT_SYMP_3"/>
    <property type="match status" value="1"/>
</dbReference>
<dbReference type="Proteomes" id="UP000187367">
    <property type="component" value="Unassembled WGS sequence"/>
</dbReference>
<feature type="transmembrane region" description="Helical" evidence="8">
    <location>
        <begin position="264"/>
        <end position="288"/>
    </location>
</feature>
<keyword evidence="10" id="KW-1185">Reference proteome</keyword>
<dbReference type="InterPro" id="IPR038377">
    <property type="entry name" value="Na/Glc_symporter_sf"/>
</dbReference>
<gene>
    <name evidence="9" type="ORF">BW143_00270</name>
</gene>
<evidence type="ECO:0000256" key="4">
    <source>
        <dbReference type="ARBA" id="ARBA00022692"/>
    </source>
</evidence>
<feature type="transmembrane region" description="Helical" evidence="8">
    <location>
        <begin position="122"/>
        <end position="141"/>
    </location>
</feature>